<reference evidence="2" key="2">
    <citation type="journal article" date="2022" name="Hortic Res">
        <title>The genome of Dioscorea zingiberensis sheds light on the biosynthesis, origin and evolution of the medicinally important diosgenin saponins.</title>
        <authorList>
            <person name="Li Y."/>
            <person name="Tan C."/>
            <person name="Li Z."/>
            <person name="Guo J."/>
            <person name="Li S."/>
            <person name="Chen X."/>
            <person name="Wang C."/>
            <person name="Dai X."/>
            <person name="Yang H."/>
            <person name="Song W."/>
            <person name="Hou L."/>
            <person name="Xu J."/>
            <person name="Tong Z."/>
            <person name="Xu A."/>
            <person name="Yuan X."/>
            <person name="Wang W."/>
            <person name="Yang Q."/>
            <person name="Chen L."/>
            <person name="Sun Z."/>
            <person name="Wang K."/>
            <person name="Pan B."/>
            <person name="Chen J."/>
            <person name="Bao Y."/>
            <person name="Liu F."/>
            <person name="Qi X."/>
            <person name="Gang D.R."/>
            <person name="Wen J."/>
            <person name="Li J."/>
        </authorList>
    </citation>
    <scope>NUCLEOTIDE SEQUENCE</scope>
    <source>
        <strain evidence="2">Dzin_1.0</strain>
    </source>
</reference>
<keyword evidence="3" id="KW-1185">Reference proteome</keyword>
<name>A0A9D5HAF4_9LILI</name>
<dbReference type="SMART" id="SM00316">
    <property type="entry name" value="S1"/>
    <property type="match status" value="2"/>
</dbReference>
<dbReference type="PANTHER" id="PTHR47559:SF1">
    <property type="entry name" value="OS03G0844900 PROTEIN"/>
    <property type="match status" value="1"/>
</dbReference>
<dbReference type="SUPFAM" id="SSF50249">
    <property type="entry name" value="Nucleic acid-binding proteins"/>
    <property type="match status" value="2"/>
</dbReference>
<dbReference type="FunFam" id="2.40.50.140:FF:000103">
    <property type="entry name" value="protein RRP5 homolog"/>
    <property type="match status" value="1"/>
</dbReference>
<dbReference type="Gene3D" id="2.40.50.140">
    <property type="entry name" value="Nucleic acid-binding proteins"/>
    <property type="match status" value="2"/>
</dbReference>
<dbReference type="InterPro" id="IPR012340">
    <property type="entry name" value="NA-bd_OB-fold"/>
</dbReference>
<accession>A0A9D5HAF4</accession>
<protein>
    <recommendedName>
        <fullName evidence="1">S1 motif domain-containing protein</fullName>
    </recommendedName>
</protein>
<proteinExistence type="predicted"/>
<organism evidence="2 3">
    <name type="scientific">Dioscorea zingiberensis</name>
    <dbReference type="NCBI Taxonomy" id="325984"/>
    <lineage>
        <taxon>Eukaryota</taxon>
        <taxon>Viridiplantae</taxon>
        <taxon>Streptophyta</taxon>
        <taxon>Embryophyta</taxon>
        <taxon>Tracheophyta</taxon>
        <taxon>Spermatophyta</taxon>
        <taxon>Magnoliopsida</taxon>
        <taxon>Liliopsida</taxon>
        <taxon>Dioscoreales</taxon>
        <taxon>Dioscoreaceae</taxon>
        <taxon>Dioscorea</taxon>
    </lineage>
</organism>
<dbReference type="InterPro" id="IPR003029">
    <property type="entry name" value="S1_domain"/>
</dbReference>
<evidence type="ECO:0000313" key="2">
    <source>
        <dbReference type="EMBL" id="KAJ0969152.1"/>
    </source>
</evidence>
<dbReference type="EMBL" id="JAGGNH010000006">
    <property type="protein sequence ID" value="KAJ0969152.1"/>
    <property type="molecule type" value="Genomic_DNA"/>
</dbReference>
<sequence length="399" mass="44528">MLAALGALSIVSQPFAVDGASSSSIPSFMTPSWLPSPLRRPFFSRTSRIATLRSQSGGSSSSSVNQEEFVLEDSKAGNGDARQVRRSADWRAARTYKDSGIIYDGKIEGFNTGGLLIRFYSLLGFLPFPLLSPSHFCKDTNKTVPEIAKDLVGSSISVKVIQASEEEKQLIFSERDADWSKYSDQIKVGDIFSGRVGSIEDYGAFVHLLFPDGFYHLTGLVHVSEVSWDLVQDVRDFLSEGDLVKVKVMHVDRERSRISLSIKQLEDDPLLETLDKVIPQQGQSESNSLSTSSPSDMEPLPGLENICQELLQEEGITDVSFGRQGLEKRVVSQDLELWLSNLPARDNQFTLLARAGRQVQEEIQVSRKVLIGVFFVNRHGRTSEPQLYIFVYRVLCYYI</sequence>
<dbReference type="Pfam" id="PF00575">
    <property type="entry name" value="S1"/>
    <property type="match status" value="1"/>
</dbReference>
<evidence type="ECO:0000259" key="1">
    <source>
        <dbReference type="PROSITE" id="PS50126"/>
    </source>
</evidence>
<evidence type="ECO:0000313" key="3">
    <source>
        <dbReference type="Proteomes" id="UP001085076"/>
    </source>
</evidence>
<comment type="caution">
    <text evidence="2">The sequence shown here is derived from an EMBL/GenBank/DDBJ whole genome shotgun (WGS) entry which is preliminary data.</text>
</comment>
<dbReference type="InterPro" id="IPR052757">
    <property type="entry name" value="Ribosomal_protein_S1"/>
</dbReference>
<dbReference type="PANTHER" id="PTHR47559">
    <property type="entry name" value="OS03G0844900 PROTEIN"/>
    <property type="match status" value="1"/>
</dbReference>
<gene>
    <name evidence="2" type="ORF">J5N97_022029</name>
</gene>
<dbReference type="OrthoDB" id="412781at2759"/>
<feature type="domain" description="S1 motif" evidence="1">
    <location>
        <begin position="189"/>
        <end position="263"/>
    </location>
</feature>
<feature type="domain" description="S1 motif" evidence="1">
    <location>
        <begin position="100"/>
        <end position="175"/>
    </location>
</feature>
<dbReference type="PROSITE" id="PS50126">
    <property type="entry name" value="S1"/>
    <property type="match status" value="2"/>
</dbReference>
<dbReference type="AlphaFoldDB" id="A0A9D5HAF4"/>
<dbReference type="GO" id="GO:0003676">
    <property type="term" value="F:nucleic acid binding"/>
    <property type="evidence" value="ECO:0007669"/>
    <property type="project" value="InterPro"/>
</dbReference>
<reference evidence="2" key="1">
    <citation type="submission" date="2021-03" db="EMBL/GenBank/DDBJ databases">
        <authorList>
            <person name="Li Z."/>
            <person name="Yang C."/>
        </authorList>
    </citation>
    <scope>NUCLEOTIDE SEQUENCE</scope>
    <source>
        <strain evidence="2">Dzin_1.0</strain>
        <tissue evidence="2">Leaf</tissue>
    </source>
</reference>
<dbReference type="Proteomes" id="UP001085076">
    <property type="component" value="Miscellaneous, Linkage group lg06"/>
</dbReference>